<feature type="region of interest" description="Disordered" evidence="1">
    <location>
        <begin position="212"/>
        <end position="256"/>
    </location>
</feature>
<comment type="caution">
    <text evidence="3">The sequence shown here is derived from an EMBL/GenBank/DDBJ whole genome shotgun (WGS) entry which is preliminary data.</text>
</comment>
<dbReference type="AlphaFoldDB" id="A0AA36Y632"/>
<keyword evidence="2" id="KW-1133">Transmembrane helix</keyword>
<keyword evidence="4" id="KW-1185">Reference proteome</keyword>
<dbReference type="Proteomes" id="UP000018466">
    <property type="component" value="Unassembled WGS sequence"/>
</dbReference>
<reference evidence="3 4" key="1">
    <citation type="submission" date="2011-10" db="EMBL/GenBank/DDBJ databases">
        <title>The Genome Sequence of Lachnospiraceae bacterium ACC2.</title>
        <authorList>
            <consortium name="The Broad Institute Genome Sequencing Platform"/>
            <person name="Earl A."/>
            <person name="Ward D."/>
            <person name="Feldgarden M."/>
            <person name="Gevers D."/>
            <person name="Sizova M."/>
            <person name="Hazen A."/>
            <person name="Epstein S."/>
            <person name="Young S.K."/>
            <person name="Zeng Q."/>
            <person name="Gargeya S."/>
            <person name="Fitzgerald M."/>
            <person name="Haas B."/>
            <person name="Abouelleil A."/>
            <person name="Alvarado L."/>
            <person name="Arachchi H.M."/>
            <person name="Berlin A."/>
            <person name="Brown A."/>
            <person name="Chapman S.B."/>
            <person name="Chen Z."/>
            <person name="Dunbar C."/>
            <person name="Freedman E."/>
            <person name="Gearin G."/>
            <person name="Goldberg J."/>
            <person name="Griggs A."/>
            <person name="Gujja S."/>
            <person name="Heiman D."/>
            <person name="Howarth C."/>
            <person name="Larson L."/>
            <person name="Lui A."/>
            <person name="MacDonald P.J.P."/>
            <person name="Montmayeur A."/>
            <person name="Murphy C."/>
            <person name="Neiman D."/>
            <person name="Pearson M."/>
            <person name="Priest M."/>
            <person name="Roberts A."/>
            <person name="Saif S."/>
            <person name="Shea T."/>
            <person name="Shenoy N."/>
            <person name="Sisk P."/>
            <person name="Stolte C."/>
            <person name="Sykes S."/>
            <person name="Wortman J."/>
            <person name="Nusbaum C."/>
            <person name="Birren B."/>
        </authorList>
    </citation>
    <scope>NUCLEOTIDE SEQUENCE [LARGE SCALE GENOMIC DNA]</scope>
    <source>
        <strain evidence="3 4">ACC2</strain>
    </source>
</reference>
<dbReference type="GeneID" id="86940233"/>
<name>A0AA36Y632_9FIRM</name>
<gene>
    <name evidence="3" type="ORF">HMPREF9623_00451</name>
</gene>
<dbReference type="EMBL" id="AGEL01000004">
    <property type="protein sequence ID" value="EHO17597.1"/>
    <property type="molecule type" value="Genomic_DNA"/>
</dbReference>
<evidence type="ECO:0000256" key="1">
    <source>
        <dbReference type="SAM" id="MobiDB-lite"/>
    </source>
</evidence>
<organism evidence="3 4">
    <name type="scientific">Stomatobaculum longum</name>
    <dbReference type="NCBI Taxonomy" id="796942"/>
    <lineage>
        <taxon>Bacteria</taxon>
        <taxon>Bacillati</taxon>
        <taxon>Bacillota</taxon>
        <taxon>Clostridia</taxon>
        <taxon>Lachnospirales</taxon>
        <taxon>Lachnospiraceae</taxon>
        <taxon>Stomatobaculum</taxon>
    </lineage>
</organism>
<evidence type="ECO:0000313" key="3">
    <source>
        <dbReference type="EMBL" id="EHO17597.1"/>
    </source>
</evidence>
<dbReference type="RefSeq" id="WP_009532284.1">
    <property type="nucleotide sequence ID" value="NZ_JH590861.1"/>
</dbReference>
<proteinExistence type="predicted"/>
<protein>
    <submittedName>
        <fullName evidence="3">Uncharacterized protein</fullName>
    </submittedName>
</protein>
<evidence type="ECO:0000313" key="4">
    <source>
        <dbReference type="Proteomes" id="UP000018466"/>
    </source>
</evidence>
<evidence type="ECO:0000256" key="2">
    <source>
        <dbReference type="SAM" id="Phobius"/>
    </source>
</evidence>
<keyword evidence="2" id="KW-0812">Transmembrane</keyword>
<accession>A0AA36Y632</accession>
<keyword evidence="2" id="KW-0472">Membrane</keyword>
<sequence>MKKLFWGAMYVLAAVMVALTIYLYVVPEGEIILGDDKLEQSAEQRPVPVVKVGGVEVEVGETKLSALLDAGFRLMYEDSDGNFVPLQSDVAADAAMQYSLVLVKDNSYVASIKYSNANAYSIPLPSCTVDALTFNTEAEGYGKTEVELSGVDMTNGLEMGEVPDKFKDYTKASGDTEEYSKTVLTDQQFVVAYIRASDLQSGKVGEFGVVNYQPGDEGTGGGKSADAATEKTAESMDAAAETTGSETTAEESNGNH</sequence>
<feature type="transmembrane region" description="Helical" evidence="2">
    <location>
        <begin position="7"/>
        <end position="25"/>
    </location>
</feature>
<feature type="compositionally biased region" description="Low complexity" evidence="1">
    <location>
        <begin position="238"/>
        <end position="256"/>
    </location>
</feature>